<dbReference type="VEuPathDB" id="TriTrypDB:LtaPh_0604000"/>
<feature type="compositionally biased region" description="Low complexity" evidence="2">
    <location>
        <begin position="85"/>
        <end position="103"/>
    </location>
</feature>
<accession>A0A640K9Y1</accession>
<evidence type="ECO:0000313" key="3">
    <source>
        <dbReference type="EMBL" id="GET85905.1"/>
    </source>
</evidence>
<dbReference type="InterPro" id="IPR036961">
    <property type="entry name" value="Kinesin_motor_dom_sf"/>
</dbReference>
<dbReference type="InterPro" id="IPR027417">
    <property type="entry name" value="P-loop_NTPase"/>
</dbReference>
<feature type="coiled-coil region" evidence="1">
    <location>
        <begin position="540"/>
        <end position="574"/>
    </location>
</feature>
<gene>
    <name evidence="3" type="ORF">LtaPh_0604000</name>
</gene>
<dbReference type="OrthoDB" id="276237at2759"/>
<dbReference type="Proteomes" id="UP000419144">
    <property type="component" value="Unassembled WGS sequence"/>
</dbReference>
<comment type="caution">
    <text evidence="3">The sequence shown here is derived from an EMBL/GenBank/DDBJ whole genome shotgun (WGS) entry which is preliminary data.</text>
</comment>
<proteinExistence type="predicted"/>
<dbReference type="EMBL" id="BLBS01000007">
    <property type="protein sequence ID" value="GET85905.1"/>
    <property type="molecule type" value="Genomic_DNA"/>
</dbReference>
<organism evidence="3 4">
    <name type="scientific">Leishmania tarentolae</name>
    <name type="common">Sauroleishmania tarentolae</name>
    <dbReference type="NCBI Taxonomy" id="5689"/>
    <lineage>
        <taxon>Eukaryota</taxon>
        <taxon>Discoba</taxon>
        <taxon>Euglenozoa</taxon>
        <taxon>Kinetoplastea</taxon>
        <taxon>Metakinetoplastina</taxon>
        <taxon>Trypanosomatida</taxon>
        <taxon>Trypanosomatidae</taxon>
        <taxon>Leishmaniinae</taxon>
        <taxon>Leishmania</taxon>
        <taxon>lizard Leishmania</taxon>
    </lineage>
</organism>
<evidence type="ECO:0008006" key="5">
    <source>
        <dbReference type="Google" id="ProtNLM"/>
    </source>
</evidence>
<evidence type="ECO:0000256" key="2">
    <source>
        <dbReference type="SAM" id="MobiDB-lite"/>
    </source>
</evidence>
<keyword evidence="1" id="KW-0175">Coiled coil</keyword>
<dbReference type="Gene3D" id="3.40.850.10">
    <property type="entry name" value="Kinesin motor domain"/>
    <property type="match status" value="1"/>
</dbReference>
<feature type="region of interest" description="Disordered" evidence="2">
    <location>
        <begin position="184"/>
        <end position="218"/>
    </location>
</feature>
<sequence>MDAFSRSKSYTQAASTSTPPPSRSGAVVPGSTVASQQQHVFKNILKSVESHVRIMSAVERTATSSSYTSLRIRQPDRDDAGGSGTASSSQGPQSSQSAGGWSQPFNVTRVHRGGTTARFYEEVVAPCVSNCTSGQSYVFLVNGPPESGRSQTLYGSPHHSELGIVELAAADLLERMASRGKVIMRNHRDRPDATGKENEAVSGTPSSTTANSGREDVSEVATTGGITVTYAAFTTRGGKMLETETSEPVPLVEFPPPLGLVPLPRMRLLEDASKAVLLPERKHVDTSCVIQFHVYAPVDTTGRRSMATLTFVDVAAIREPLCKEVSHLIDTVERVAGVSTSGGDPNFKETKLTTLLEPVLVGYITLVSITTVSGRADLYESTCTALRFASHLCRIHQVLMLIHMNAPRWIFDTAVNLEQLRMRRDQLMAEHYARGVYDCYQRISGWLQANVSDVGSSVDDLLQQTAHLRKDIARTVEDIAKELQSAIEKEGANCRVEVEAARTAYEATSKLFDEVRRLDEVITTQQQKISQTDMQSSQRISEMRLEISALEAKANNRQQQLQQLEKEMKLYLLKGGEVSATLSKAAEGTQYAQISYAMSHELLEIGRKRKRLEADLELASHVAQRTTDTMRVDRERRSRISRLSAVQQRVHFLRDTVCCTASNPTTAPPQNSQQPSRRTFSAGRRSGPTQ</sequence>
<reference evidence="3" key="1">
    <citation type="submission" date="2019-11" db="EMBL/GenBank/DDBJ databases">
        <title>Leishmania tarentolae CDS.</title>
        <authorList>
            <person name="Goto Y."/>
            <person name="Yamagishi J."/>
        </authorList>
    </citation>
    <scope>NUCLEOTIDE SEQUENCE [LARGE SCALE GENOMIC DNA]</scope>
    <source>
        <strain evidence="3">Parrot Tar II</strain>
    </source>
</reference>
<feature type="region of interest" description="Disordered" evidence="2">
    <location>
        <begin position="1"/>
        <end position="33"/>
    </location>
</feature>
<feature type="compositionally biased region" description="Polar residues" evidence="2">
    <location>
        <begin position="201"/>
        <end position="212"/>
    </location>
</feature>
<protein>
    <recommendedName>
        <fullName evidence="5">Kinesin motor domain-containing protein</fullName>
    </recommendedName>
</protein>
<evidence type="ECO:0000256" key="1">
    <source>
        <dbReference type="SAM" id="Coils"/>
    </source>
</evidence>
<feature type="region of interest" description="Disordered" evidence="2">
    <location>
        <begin position="661"/>
        <end position="690"/>
    </location>
</feature>
<feature type="compositionally biased region" description="Polar residues" evidence="2">
    <location>
        <begin position="661"/>
        <end position="679"/>
    </location>
</feature>
<feature type="region of interest" description="Disordered" evidence="2">
    <location>
        <begin position="64"/>
        <end position="106"/>
    </location>
</feature>
<feature type="compositionally biased region" description="Basic and acidic residues" evidence="2">
    <location>
        <begin position="189"/>
        <end position="199"/>
    </location>
</feature>
<evidence type="ECO:0000313" key="4">
    <source>
        <dbReference type="Proteomes" id="UP000419144"/>
    </source>
</evidence>
<keyword evidence="4" id="KW-1185">Reference proteome</keyword>
<dbReference type="SUPFAM" id="SSF52540">
    <property type="entry name" value="P-loop containing nucleoside triphosphate hydrolases"/>
    <property type="match status" value="1"/>
</dbReference>
<dbReference type="AlphaFoldDB" id="A0A640K9Y1"/>
<name>A0A640K9Y1_LEITA</name>
<dbReference type="FunFam" id="3.40.850.10:FF:000182">
    <property type="entry name" value="Hypothetical_protein_-_conserved"/>
    <property type="match status" value="1"/>
</dbReference>